<feature type="domain" description="Glycoside hydrolase family 2 immunoglobulin-like beta-sandwich" evidence="2">
    <location>
        <begin position="16"/>
        <end position="55"/>
    </location>
</feature>
<dbReference type="InterPro" id="IPR036156">
    <property type="entry name" value="Beta-gal/glucu_dom_sf"/>
</dbReference>
<evidence type="ECO:0000256" key="1">
    <source>
        <dbReference type="ARBA" id="ARBA00007401"/>
    </source>
</evidence>
<proteinExistence type="inferred from homology"/>
<dbReference type="Gene3D" id="2.60.40.10">
    <property type="entry name" value="Immunoglobulins"/>
    <property type="match status" value="1"/>
</dbReference>
<protein>
    <recommendedName>
        <fullName evidence="2">Glycoside hydrolase family 2 immunoglobulin-like beta-sandwich domain-containing protein</fullName>
    </recommendedName>
</protein>
<name>A0AA47J0A8_9LACT</name>
<comment type="similarity">
    <text evidence="1">Belongs to the glycosyl hydrolase 2 family.</text>
</comment>
<dbReference type="GO" id="GO:0004553">
    <property type="term" value="F:hydrolase activity, hydrolyzing O-glycosyl compounds"/>
    <property type="evidence" value="ECO:0007669"/>
    <property type="project" value="InterPro"/>
</dbReference>
<dbReference type="InterPro" id="IPR051913">
    <property type="entry name" value="GH2_Domain-Containing"/>
</dbReference>
<dbReference type="EMBL" id="CP114063">
    <property type="protein sequence ID" value="WAT24654.1"/>
    <property type="molecule type" value="Genomic_DNA"/>
</dbReference>
<dbReference type="SUPFAM" id="SSF51445">
    <property type="entry name" value="(Trans)glycosidases"/>
    <property type="match status" value="1"/>
</dbReference>
<dbReference type="RefSeq" id="WP_269105058.1">
    <property type="nucleotide sequence ID" value="NZ_CP114063.1"/>
</dbReference>
<dbReference type="SUPFAM" id="SSF49303">
    <property type="entry name" value="beta-Galactosidase/glucuronidase domain"/>
    <property type="match status" value="1"/>
</dbReference>
<evidence type="ECO:0000313" key="3">
    <source>
        <dbReference type="EMBL" id="WAT24654.1"/>
    </source>
</evidence>
<dbReference type="AlphaFoldDB" id="A0AA47J0A8"/>
<dbReference type="PANTHER" id="PTHR42732">
    <property type="entry name" value="BETA-GALACTOSIDASE"/>
    <property type="match status" value="1"/>
</dbReference>
<dbReference type="PANTHER" id="PTHR42732:SF2">
    <property type="entry name" value="BETA-MANNOSIDASE"/>
    <property type="match status" value="1"/>
</dbReference>
<dbReference type="Proteomes" id="UP001164714">
    <property type="component" value="Chromosome"/>
</dbReference>
<dbReference type="InterPro" id="IPR006102">
    <property type="entry name" value="Ig-like_GH2"/>
</dbReference>
<dbReference type="InterPro" id="IPR013783">
    <property type="entry name" value="Ig-like_fold"/>
</dbReference>
<reference evidence="3" key="1">
    <citation type="submission" date="2022-12" db="EMBL/GenBank/DDBJ databases">
        <title>Whole genome sequence analysis of a duck derived balloon bacteium Aerococcus urinaeequi henan2020.</title>
        <authorList>
            <person name="Zhang H."/>
            <person name="Qiao H.X."/>
            <person name="Bian C.Z."/>
            <person name="Shu J.C."/>
        </authorList>
    </citation>
    <scope>NUCLEOTIDE SEQUENCE</scope>
    <source>
        <strain evidence="3">2020-HN-1</strain>
    </source>
</reference>
<dbReference type="GO" id="GO:0005975">
    <property type="term" value="P:carbohydrate metabolic process"/>
    <property type="evidence" value="ECO:0007669"/>
    <property type="project" value="InterPro"/>
</dbReference>
<evidence type="ECO:0000259" key="2">
    <source>
        <dbReference type="Pfam" id="PF00703"/>
    </source>
</evidence>
<dbReference type="Pfam" id="PF00703">
    <property type="entry name" value="Glyco_hydro_2"/>
    <property type="match status" value="1"/>
</dbReference>
<organism evidence="3 4">
    <name type="scientific">Aerococcus urinaeequi</name>
    <dbReference type="NCBI Taxonomy" id="51665"/>
    <lineage>
        <taxon>Bacteria</taxon>
        <taxon>Bacillati</taxon>
        <taxon>Bacillota</taxon>
        <taxon>Bacilli</taxon>
        <taxon>Lactobacillales</taxon>
        <taxon>Aerococcaceae</taxon>
        <taxon>Aerococcus</taxon>
    </lineage>
</organism>
<sequence>MKIYYEGEFVQENTIETDQNVSIKLDEVHIWSPEKPKFYDVEVIYYEDIVESYFGLCKYSIEKDNKGILRFYLNNEPFYFNGVLDQSYWPEGLLTAPSDEALV</sequence>
<accession>A0AA47J0A8</accession>
<dbReference type="InterPro" id="IPR017853">
    <property type="entry name" value="GH"/>
</dbReference>
<gene>
    <name evidence="3" type="ORF">OZ415_00640</name>
</gene>
<evidence type="ECO:0000313" key="4">
    <source>
        <dbReference type="Proteomes" id="UP001164714"/>
    </source>
</evidence>